<protein>
    <submittedName>
        <fullName evidence="8">Permease family-domain-containing protein</fullName>
    </submittedName>
</protein>
<dbReference type="PANTHER" id="PTHR43337">
    <property type="entry name" value="XANTHINE/URACIL PERMEASE C887.17-RELATED"/>
    <property type="match status" value="1"/>
</dbReference>
<dbReference type="EMBL" id="KZ987786">
    <property type="protein sequence ID" value="RKP14831.1"/>
    <property type="molecule type" value="Genomic_DNA"/>
</dbReference>
<gene>
    <name evidence="8" type="ORF">BJ684DRAFT_22453</name>
</gene>
<dbReference type="InterPro" id="IPR006043">
    <property type="entry name" value="NCS2"/>
</dbReference>
<evidence type="ECO:0000313" key="8">
    <source>
        <dbReference type="EMBL" id="RKP14831.1"/>
    </source>
</evidence>
<organism evidence="8 9">
    <name type="scientific">Piptocephalis cylindrospora</name>
    <dbReference type="NCBI Taxonomy" id="1907219"/>
    <lineage>
        <taxon>Eukaryota</taxon>
        <taxon>Fungi</taxon>
        <taxon>Fungi incertae sedis</taxon>
        <taxon>Zoopagomycota</taxon>
        <taxon>Zoopagomycotina</taxon>
        <taxon>Zoopagomycetes</taxon>
        <taxon>Zoopagales</taxon>
        <taxon>Piptocephalidaceae</taxon>
        <taxon>Piptocephalis</taxon>
    </lineage>
</organism>
<dbReference type="OrthoDB" id="431212at2759"/>
<keyword evidence="6 7" id="KW-0472">Membrane</keyword>
<proteinExistence type="inferred from homology"/>
<reference evidence="9" key="1">
    <citation type="journal article" date="2018" name="Nat. Microbiol.">
        <title>Leveraging single-cell genomics to expand the fungal tree of life.</title>
        <authorList>
            <person name="Ahrendt S.R."/>
            <person name="Quandt C.A."/>
            <person name="Ciobanu D."/>
            <person name="Clum A."/>
            <person name="Salamov A."/>
            <person name="Andreopoulos B."/>
            <person name="Cheng J.F."/>
            <person name="Woyke T."/>
            <person name="Pelin A."/>
            <person name="Henrissat B."/>
            <person name="Reynolds N.K."/>
            <person name="Benny G.L."/>
            <person name="Smith M.E."/>
            <person name="James T.Y."/>
            <person name="Grigoriev I.V."/>
        </authorList>
    </citation>
    <scope>NUCLEOTIDE SEQUENCE [LARGE SCALE GENOMIC DNA]</scope>
</reference>
<dbReference type="GO" id="GO:0005886">
    <property type="term" value="C:plasma membrane"/>
    <property type="evidence" value="ECO:0007669"/>
    <property type="project" value="TreeGrafter"/>
</dbReference>
<feature type="transmembrane region" description="Helical" evidence="7">
    <location>
        <begin position="245"/>
        <end position="263"/>
    </location>
</feature>
<sequence>MPILERLNQRAAQSWLGRYFKLEGSGAVGERPGTSLTMELRAGLATFVAMAYIISVNSTVVTESGGPCDCESLAPYANATQIQAGCVDVPEYLACLDVVKKDMITATVAISAIGTFLVGVLANLPLGLAPGMGLNAYFAYTVVGFHGTGNIPYRVALAAVFLEGIIFLILSILGIRQWLARIIPQSIKVATGAGIGLFLAFLGMQSSAGMGLIGADPATLVTLGGCPPEYMDENQMCQGHTMESARMWLGIGGFTLICLLLLYRVKGSILIGILLVSIISWPRSTAVTNFPYTEAGDRAWDYFKNVVDVHPIQMTAGALDFDLGSGEIWVALITFLYVDILDTTGTMFSMAKFGGYMDERGDFAGSTMAFCSDAFAVSIGALLGTPPITTFVESGAGITEGGRTGLTAISISLLFVLSLFFSPIFASIPGWATGPALVIVGSMMARSARDVNWDYLGDAVPAFLTMALMPLTYSIAYGLIGGICSYIVINGIIGIIAWVTRGRIRPDQENKETWQAFFTHDGKEILPGWMGRFSRKKDTSSHDHKGPPLPTRP</sequence>
<feature type="transmembrane region" description="Helical" evidence="7">
    <location>
        <begin position="151"/>
        <end position="175"/>
    </location>
</feature>
<feature type="transmembrane region" description="Helical" evidence="7">
    <location>
        <begin position="328"/>
        <end position="351"/>
    </location>
</feature>
<feature type="transmembrane region" description="Helical" evidence="7">
    <location>
        <begin position="270"/>
        <end position="292"/>
    </location>
</feature>
<feature type="transmembrane region" description="Helical" evidence="7">
    <location>
        <begin position="187"/>
        <end position="204"/>
    </location>
</feature>
<dbReference type="GO" id="GO:0015853">
    <property type="term" value="P:adenine transport"/>
    <property type="evidence" value="ECO:0007669"/>
    <property type="project" value="TreeGrafter"/>
</dbReference>
<dbReference type="PANTHER" id="PTHR43337:SF1">
    <property type="entry name" value="XANTHINE_URACIL PERMEASE C887.17-RELATED"/>
    <property type="match status" value="1"/>
</dbReference>
<evidence type="ECO:0000256" key="4">
    <source>
        <dbReference type="ARBA" id="ARBA00022692"/>
    </source>
</evidence>
<dbReference type="InterPro" id="IPR045018">
    <property type="entry name" value="Azg-like"/>
</dbReference>
<dbReference type="Pfam" id="PF00860">
    <property type="entry name" value="Xan_ur_permease"/>
    <property type="match status" value="1"/>
</dbReference>
<keyword evidence="3" id="KW-0813">Transport</keyword>
<dbReference type="GO" id="GO:0012505">
    <property type="term" value="C:endomembrane system"/>
    <property type="evidence" value="ECO:0007669"/>
    <property type="project" value="UniProtKB-SubCell"/>
</dbReference>
<evidence type="ECO:0000256" key="1">
    <source>
        <dbReference type="ARBA" id="ARBA00004127"/>
    </source>
</evidence>
<comment type="similarity">
    <text evidence="2">Belongs to the nucleobase:cation symporter-2 (NCS2) (TC 2.A.40) family. Azg-like subfamily.</text>
</comment>
<feature type="transmembrane region" description="Helical" evidence="7">
    <location>
        <begin position="108"/>
        <end position="131"/>
    </location>
</feature>
<dbReference type="Proteomes" id="UP000267251">
    <property type="component" value="Unassembled WGS sequence"/>
</dbReference>
<keyword evidence="9" id="KW-1185">Reference proteome</keyword>
<evidence type="ECO:0000256" key="3">
    <source>
        <dbReference type="ARBA" id="ARBA00022448"/>
    </source>
</evidence>
<name>A0A4P9Y8W8_9FUNG</name>
<keyword evidence="5 7" id="KW-1133">Transmembrane helix</keyword>
<feature type="transmembrane region" description="Helical" evidence="7">
    <location>
        <begin position="405"/>
        <end position="432"/>
    </location>
</feature>
<evidence type="ECO:0000256" key="5">
    <source>
        <dbReference type="ARBA" id="ARBA00022989"/>
    </source>
</evidence>
<evidence type="ECO:0000256" key="6">
    <source>
        <dbReference type="ARBA" id="ARBA00023136"/>
    </source>
</evidence>
<dbReference type="AlphaFoldDB" id="A0A4P9Y8W8"/>
<keyword evidence="4 7" id="KW-0812">Transmembrane</keyword>
<dbReference type="GO" id="GO:0015854">
    <property type="term" value="P:guanine transport"/>
    <property type="evidence" value="ECO:0007669"/>
    <property type="project" value="TreeGrafter"/>
</dbReference>
<accession>A0A4P9Y8W8</accession>
<comment type="subcellular location">
    <subcellularLocation>
        <location evidence="1">Endomembrane system</location>
        <topology evidence="1">Multi-pass membrane protein</topology>
    </subcellularLocation>
</comment>
<dbReference type="GO" id="GO:0005345">
    <property type="term" value="F:purine nucleobase transmembrane transporter activity"/>
    <property type="evidence" value="ECO:0007669"/>
    <property type="project" value="TreeGrafter"/>
</dbReference>
<feature type="transmembrane region" description="Helical" evidence="7">
    <location>
        <begin position="479"/>
        <end position="499"/>
    </location>
</feature>
<evidence type="ECO:0000313" key="9">
    <source>
        <dbReference type="Proteomes" id="UP000267251"/>
    </source>
</evidence>
<evidence type="ECO:0000256" key="2">
    <source>
        <dbReference type="ARBA" id="ARBA00005697"/>
    </source>
</evidence>
<evidence type="ECO:0000256" key="7">
    <source>
        <dbReference type="SAM" id="Phobius"/>
    </source>
</evidence>